<gene>
    <name evidence="2" type="ORF">A6A40_07100</name>
</gene>
<sequence>MTVDVEQRIRDRAYAIWLDEGCPQGRDAEHWLQAERAILAEAAANVGHSPVVAVVKAPRKTTNARPRAVKTIEQTGGAPEAVADELPKARKPRSRKTDTAS</sequence>
<accession>A0A160JFL6</accession>
<protein>
    <submittedName>
        <fullName evidence="2">DUF2934 domain-containing protein</fullName>
    </submittedName>
</protein>
<dbReference type="KEGG" id="ahu:A6A40_07100"/>
<dbReference type="Pfam" id="PF11154">
    <property type="entry name" value="DUF2934"/>
    <property type="match status" value="1"/>
</dbReference>
<organism evidence="2 3">
    <name type="scientific">Azospirillum humicireducens</name>
    <dbReference type="NCBI Taxonomy" id="1226968"/>
    <lineage>
        <taxon>Bacteria</taxon>
        <taxon>Pseudomonadati</taxon>
        <taxon>Pseudomonadota</taxon>
        <taxon>Alphaproteobacteria</taxon>
        <taxon>Rhodospirillales</taxon>
        <taxon>Azospirillaceae</taxon>
        <taxon>Azospirillum</taxon>
    </lineage>
</organism>
<dbReference type="STRING" id="1226968.A6A40_07100"/>
<dbReference type="OrthoDB" id="9811127at2"/>
<name>A0A160JFL6_9PROT</name>
<keyword evidence="3" id="KW-1185">Reference proteome</keyword>
<reference evidence="2 3" key="1">
    <citation type="journal article" date="2013" name="Int. J. Syst. Evol. Microbiol.">
        <title>Azospirillum humicireducens sp. nov., a nitrogen-fixing bacterium isolated from a microbial fuel cell.</title>
        <authorList>
            <person name="Zhou S."/>
            <person name="Han L."/>
            <person name="Wang Y."/>
            <person name="Yang G."/>
            <person name="Zhuang L."/>
            <person name="Hu P."/>
        </authorList>
    </citation>
    <scope>NUCLEOTIDE SEQUENCE [LARGE SCALE GENOMIC DNA]</scope>
    <source>
        <strain evidence="2 3">SgZ-5</strain>
    </source>
</reference>
<dbReference type="RefSeq" id="WP_063634784.1">
    <property type="nucleotide sequence ID" value="NZ_CP015285.1"/>
</dbReference>
<evidence type="ECO:0000256" key="1">
    <source>
        <dbReference type="SAM" id="MobiDB-lite"/>
    </source>
</evidence>
<proteinExistence type="predicted"/>
<feature type="region of interest" description="Disordered" evidence="1">
    <location>
        <begin position="71"/>
        <end position="101"/>
    </location>
</feature>
<evidence type="ECO:0000313" key="2">
    <source>
        <dbReference type="EMBL" id="ANC91692.1"/>
    </source>
</evidence>
<dbReference type="EMBL" id="CP015285">
    <property type="protein sequence ID" value="ANC91692.1"/>
    <property type="molecule type" value="Genomic_DNA"/>
</dbReference>
<dbReference type="InterPro" id="IPR021327">
    <property type="entry name" value="DUF2934"/>
</dbReference>
<dbReference type="Proteomes" id="UP000077405">
    <property type="component" value="Chromosome"/>
</dbReference>
<evidence type="ECO:0000313" key="3">
    <source>
        <dbReference type="Proteomes" id="UP000077405"/>
    </source>
</evidence>
<dbReference type="AlphaFoldDB" id="A0A160JFL6"/>